<keyword evidence="1" id="KW-0418">Kinase</keyword>
<name>A0A5A7QEF3_STRAF</name>
<gene>
    <name evidence="1" type="ORF">STAS_20170</name>
</gene>
<comment type="caution">
    <text evidence="1">The sequence shown here is derived from an EMBL/GenBank/DDBJ whole genome shotgun (WGS) entry which is preliminary data.</text>
</comment>
<keyword evidence="1" id="KW-0808">Transferase</keyword>
<protein>
    <submittedName>
        <fullName evidence="1">Homoserine kinase</fullName>
    </submittedName>
</protein>
<evidence type="ECO:0000313" key="1">
    <source>
        <dbReference type="EMBL" id="GER43332.1"/>
    </source>
</evidence>
<proteinExistence type="predicted"/>
<dbReference type="GO" id="GO:0016301">
    <property type="term" value="F:kinase activity"/>
    <property type="evidence" value="ECO:0007669"/>
    <property type="project" value="UniProtKB-KW"/>
</dbReference>
<dbReference type="EMBL" id="BKCP01006582">
    <property type="protein sequence ID" value="GER43332.1"/>
    <property type="molecule type" value="Genomic_DNA"/>
</dbReference>
<dbReference type="Proteomes" id="UP000325081">
    <property type="component" value="Unassembled WGS sequence"/>
</dbReference>
<dbReference type="AlphaFoldDB" id="A0A5A7QEF3"/>
<evidence type="ECO:0000313" key="2">
    <source>
        <dbReference type="Proteomes" id="UP000325081"/>
    </source>
</evidence>
<reference evidence="2" key="1">
    <citation type="journal article" date="2019" name="Curr. Biol.">
        <title>Genome Sequence of Striga asiatica Provides Insight into the Evolution of Plant Parasitism.</title>
        <authorList>
            <person name="Yoshida S."/>
            <person name="Kim S."/>
            <person name="Wafula E.K."/>
            <person name="Tanskanen J."/>
            <person name="Kim Y.M."/>
            <person name="Honaas L."/>
            <person name="Yang Z."/>
            <person name="Spallek T."/>
            <person name="Conn C.E."/>
            <person name="Ichihashi Y."/>
            <person name="Cheong K."/>
            <person name="Cui S."/>
            <person name="Der J.P."/>
            <person name="Gundlach H."/>
            <person name="Jiao Y."/>
            <person name="Hori C."/>
            <person name="Ishida J.K."/>
            <person name="Kasahara H."/>
            <person name="Kiba T."/>
            <person name="Kim M.S."/>
            <person name="Koo N."/>
            <person name="Laohavisit A."/>
            <person name="Lee Y.H."/>
            <person name="Lumba S."/>
            <person name="McCourt P."/>
            <person name="Mortimer J.C."/>
            <person name="Mutuku J.M."/>
            <person name="Nomura T."/>
            <person name="Sasaki-Sekimoto Y."/>
            <person name="Seto Y."/>
            <person name="Wang Y."/>
            <person name="Wakatake T."/>
            <person name="Sakakibara H."/>
            <person name="Demura T."/>
            <person name="Yamaguchi S."/>
            <person name="Yoneyama K."/>
            <person name="Manabe R.I."/>
            <person name="Nelson D.C."/>
            <person name="Schulman A.H."/>
            <person name="Timko M.P."/>
            <person name="dePamphilis C.W."/>
            <person name="Choi D."/>
            <person name="Shirasu K."/>
        </authorList>
    </citation>
    <scope>NUCLEOTIDE SEQUENCE [LARGE SCALE GENOMIC DNA]</scope>
    <source>
        <strain evidence="2">cv. UVA1</strain>
    </source>
</reference>
<sequence length="100" mass="11417">MQLGFSDLRLLPARTRLSTLLRVKYIVVTTQLVGDFPIDGSQVTHPDVLLNYVSWCTASRSSLITLSKATVASLFLHHHRRRRPLMGSQKEKKPFFPRRG</sequence>
<organism evidence="1 2">
    <name type="scientific">Striga asiatica</name>
    <name type="common">Asiatic witchweed</name>
    <name type="synonym">Buchnera asiatica</name>
    <dbReference type="NCBI Taxonomy" id="4170"/>
    <lineage>
        <taxon>Eukaryota</taxon>
        <taxon>Viridiplantae</taxon>
        <taxon>Streptophyta</taxon>
        <taxon>Embryophyta</taxon>
        <taxon>Tracheophyta</taxon>
        <taxon>Spermatophyta</taxon>
        <taxon>Magnoliopsida</taxon>
        <taxon>eudicotyledons</taxon>
        <taxon>Gunneridae</taxon>
        <taxon>Pentapetalae</taxon>
        <taxon>asterids</taxon>
        <taxon>lamiids</taxon>
        <taxon>Lamiales</taxon>
        <taxon>Orobanchaceae</taxon>
        <taxon>Buchnereae</taxon>
        <taxon>Striga</taxon>
    </lineage>
</organism>
<keyword evidence="2" id="KW-1185">Reference proteome</keyword>
<accession>A0A5A7QEF3</accession>